<feature type="non-terminal residue" evidence="1">
    <location>
        <position position="307"/>
    </location>
</feature>
<accession>A0A0D2PQ93</accession>
<dbReference type="OMA" id="FIYIAHI"/>
<dbReference type="AlphaFoldDB" id="A0A0D2PQ93"/>
<keyword evidence="2" id="KW-1185">Reference proteome</keyword>
<dbReference type="STRING" id="945553.A0A0D2PQ93"/>
<protein>
    <submittedName>
        <fullName evidence="1">Uncharacterized protein</fullName>
    </submittedName>
</protein>
<dbReference type="Proteomes" id="UP000054270">
    <property type="component" value="Unassembled WGS sequence"/>
</dbReference>
<dbReference type="Pfam" id="PF18759">
    <property type="entry name" value="Plavaka"/>
    <property type="match status" value="1"/>
</dbReference>
<dbReference type="OrthoDB" id="3232941at2759"/>
<dbReference type="EMBL" id="KN817553">
    <property type="protein sequence ID" value="KJA22065.1"/>
    <property type="molecule type" value="Genomic_DNA"/>
</dbReference>
<reference evidence="2" key="1">
    <citation type="submission" date="2014-04" db="EMBL/GenBank/DDBJ databases">
        <title>Evolutionary Origins and Diversification of the Mycorrhizal Mutualists.</title>
        <authorList>
            <consortium name="DOE Joint Genome Institute"/>
            <consortium name="Mycorrhizal Genomics Consortium"/>
            <person name="Kohler A."/>
            <person name="Kuo A."/>
            <person name="Nagy L.G."/>
            <person name="Floudas D."/>
            <person name="Copeland A."/>
            <person name="Barry K.W."/>
            <person name="Cichocki N."/>
            <person name="Veneault-Fourrey C."/>
            <person name="LaButti K."/>
            <person name="Lindquist E.A."/>
            <person name="Lipzen A."/>
            <person name="Lundell T."/>
            <person name="Morin E."/>
            <person name="Murat C."/>
            <person name="Riley R."/>
            <person name="Ohm R."/>
            <person name="Sun H."/>
            <person name="Tunlid A."/>
            <person name="Henrissat B."/>
            <person name="Grigoriev I.V."/>
            <person name="Hibbett D.S."/>
            <person name="Martin F."/>
        </authorList>
    </citation>
    <scope>NUCLEOTIDE SEQUENCE [LARGE SCALE GENOMIC DNA]</scope>
    <source>
        <strain evidence="2">FD-334 SS-4</strain>
    </source>
</reference>
<sequence>MTSSNGAVRNVFPILTSYVADYPEQCLVTCTKYGTCVKCKVKASDLANATAAPKRTQLWTSSVIQDAKADSGGNRGQFHKYCMSFDVAGSVYRPFWEGFPLVDIHQTITPDVLHQLYQGVFKHLVSWCQRLLKKGELDQRIRSLPPGYGLRHFKNGFSALSQVSGPERKNMAKIILGCLVGSIPPDASQAIAALLDFIYIAQYPTHDTTTLGYLSDTLDRFHENRDYFITVGVREHFNIPKFHSLLHYIDSIKEFGTTDNYNTEMFERLHIDFAKNGWRATNQRDEFPQMVKWLSRQEKISSFGNRL</sequence>
<name>A0A0D2PQ93_HYPSF</name>
<evidence type="ECO:0000313" key="2">
    <source>
        <dbReference type="Proteomes" id="UP000054270"/>
    </source>
</evidence>
<dbReference type="InterPro" id="IPR041078">
    <property type="entry name" value="Plavaka"/>
</dbReference>
<evidence type="ECO:0000313" key="1">
    <source>
        <dbReference type="EMBL" id="KJA22065.1"/>
    </source>
</evidence>
<proteinExistence type="predicted"/>
<gene>
    <name evidence="1" type="ORF">HYPSUDRAFT_1085538</name>
</gene>
<organism evidence="1 2">
    <name type="scientific">Hypholoma sublateritium (strain FD-334 SS-4)</name>
    <dbReference type="NCBI Taxonomy" id="945553"/>
    <lineage>
        <taxon>Eukaryota</taxon>
        <taxon>Fungi</taxon>
        <taxon>Dikarya</taxon>
        <taxon>Basidiomycota</taxon>
        <taxon>Agaricomycotina</taxon>
        <taxon>Agaricomycetes</taxon>
        <taxon>Agaricomycetidae</taxon>
        <taxon>Agaricales</taxon>
        <taxon>Agaricineae</taxon>
        <taxon>Strophariaceae</taxon>
        <taxon>Hypholoma</taxon>
    </lineage>
</organism>